<dbReference type="InterPro" id="IPR052351">
    <property type="entry name" value="Ornithine_N-alpha-AT"/>
</dbReference>
<evidence type="ECO:0000256" key="7">
    <source>
        <dbReference type="ARBA" id="ARBA00039058"/>
    </source>
</evidence>
<dbReference type="PANTHER" id="PTHR37323:SF1">
    <property type="entry name" value="L-ORNITHINE N(ALPHA)-ACYLTRANSFERASE"/>
    <property type="match status" value="1"/>
</dbReference>
<keyword evidence="13" id="KW-1185">Reference proteome</keyword>
<comment type="catalytic activity">
    <reaction evidence="10">
        <text>a (3R)-hydroxyacyl-[ACP] + L-ornithine = a lyso-ornithine lipid + holo-[ACP] + H(+)</text>
        <dbReference type="Rhea" id="RHEA:20633"/>
        <dbReference type="Rhea" id="RHEA-COMP:9685"/>
        <dbReference type="Rhea" id="RHEA-COMP:9945"/>
        <dbReference type="ChEBI" id="CHEBI:15378"/>
        <dbReference type="ChEBI" id="CHEBI:46911"/>
        <dbReference type="ChEBI" id="CHEBI:64479"/>
        <dbReference type="ChEBI" id="CHEBI:78827"/>
        <dbReference type="ChEBI" id="CHEBI:138482"/>
        <dbReference type="EC" id="2.3.2.30"/>
    </reaction>
    <physiologicalReaction direction="left-to-right" evidence="10">
        <dbReference type="Rhea" id="RHEA:20634"/>
    </physiologicalReaction>
</comment>
<comment type="function">
    <text evidence="9">Catalyzes the first step in the biosynthesis of ornithine lipids, which are phosphorus-free membrane lipids. Catalyzes the 3-hydroxyacyl-acyl carrier protein-dependent acylation of ornithine to form lyso-ornithine lipid (LOL).</text>
</comment>
<dbReference type="SUPFAM" id="SSF55729">
    <property type="entry name" value="Acyl-CoA N-acyltransferases (Nat)"/>
    <property type="match status" value="1"/>
</dbReference>
<comment type="pathway">
    <text evidence="1">Lipid metabolism.</text>
</comment>
<evidence type="ECO:0000313" key="12">
    <source>
        <dbReference type="EMBL" id="MFC4362729.1"/>
    </source>
</evidence>
<keyword evidence="3" id="KW-0808">Transferase</keyword>
<dbReference type="SUPFAM" id="SSF69593">
    <property type="entry name" value="Glycerol-3-phosphate (1)-acyltransferase"/>
    <property type="match status" value="1"/>
</dbReference>
<dbReference type="Proteomes" id="UP001595840">
    <property type="component" value="Unassembled WGS sequence"/>
</dbReference>
<dbReference type="Pfam" id="PF19576">
    <property type="entry name" value="Acyltransf_2"/>
    <property type="match status" value="1"/>
</dbReference>
<evidence type="ECO:0000256" key="5">
    <source>
        <dbReference type="ARBA" id="ARBA00023315"/>
    </source>
</evidence>
<accession>A0ABV8V5I8</accession>
<keyword evidence="5 12" id="KW-0012">Acyltransferase</keyword>
<evidence type="ECO:0000256" key="10">
    <source>
        <dbReference type="ARBA" id="ARBA00047785"/>
    </source>
</evidence>
<evidence type="ECO:0000256" key="6">
    <source>
        <dbReference type="ARBA" id="ARBA00038095"/>
    </source>
</evidence>
<comment type="caution">
    <text evidence="12">The sequence shown here is derived from an EMBL/GenBank/DDBJ whole genome shotgun (WGS) entry which is preliminary data.</text>
</comment>
<keyword evidence="4" id="KW-0443">Lipid metabolism</keyword>
<evidence type="ECO:0000256" key="8">
    <source>
        <dbReference type="ARBA" id="ARBA00039866"/>
    </source>
</evidence>
<dbReference type="CDD" id="cd07986">
    <property type="entry name" value="LPLAT_ACT14924-like"/>
    <property type="match status" value="1"/>
</dbReference>
<protein>
    <recommendedName>
        <fullName evidence="8">L-ornithine N(alpha)-acyltransferase</fullName>
        <ecNumber evidence="7">2.3.2.30</ecNumber>
    </recommendedName>
</protein>
<dbReference type="EMBL" id="JBHSCX010000009">
    <property type="protein sequence ID" value="MFC4362729.1"/>
    <property type="molecule type" value="Genomic_DNA"/>
</dbReference>
<dbReference type="Pfam" id="PF13444">
    <property type="entry name" value="Acetyltransf_5"/>
    <property type="match status" value="1"/>
</dbReference>
<name>A0ABV8V5I8_9GAMM</name>
<keyword evidence="2" id="KW-0444">Lipid biosynthesis</keyword>
<dbReference type="RefSeq" id="WP_290264310.1">
    <property type="nucleotide sequence ID" value="NZ_JAUFQG010000006.1"/>
</dbReference>
<evidence type="ECO:0000256" key="9">
    <source>
        <dbReference type="ARBA" id="ARBA00045724"/>
    </source>
</evidence>
<evidence type="ECO:0000313" key="13">
    <source>
        <dbReference type="Proteomes" id="UP001595840"/>
    </source>
</evidence>
<dbReference type="EC" id="2.3.2.30" evidence="7"/>
<gene>
    <name evidence="12" type="ORF">ACFOX3_10465</name>
</gene>
<dbReference type="InterPro" id="IPR002123">
    <property type="entry name" value="Plipid/glycerol_acylTrfase"/>
</dbReference>
<feature type="domain" description="Phospholipid/glycerol acyltransferase" evidence="11">
    <location>
        <begin position="82"/>
        <end position="199"/>
    </location>
</feature>
<dbReference type="SMART" id="SM00563">
    <property type="entry name" value="PlsC"/>
    <property type="match status" value="1"/>
</dbReference>
<reference evidence="13" key="1">
    <citation type="journal article" date="2019" name="Int. J. Syst. Evol. Microbiol.">
        <title>The Global Catalogue of Microorganisms (GCM) 10K type strain sequencing project: providing services to taxonomists for standard genome sequencing and annotation.</title>
        <authorList>
            <consortium name="The Broad Institute Genomics Platform"/>
            <consortium name="The Broad Institute Genome Sequencing Center for Infectious Disease"/>
            <person name="Wu L."/>
            <person name="Ma J."/>
        </authorList>
    </citation>
    <scope>NUCLEOTIDE SEQUENCE [LARGE SCALE GENOMIC DNA]</scope>
    <source>
        <strain evidence="13">CECT 8570</strain>
    </source>
</reference>
<sequence length="570" mass="64231">MINVEQSVATKLPWLGTSSPIVRQSALGVFRKLVHQDEINNFLLEHKDLKNFSFIDKVFEYFNFSYSLSSKSRANIPSEGRVVIVANHPIGSLDGLALLRAVGEIRADVKIVANDLLASFSQLSELLIPIDNMGQSSYRKSYRAVIEALEDDCAIIVFPAGEVSRVSPVGVRDGRWQTGFLHFARKTGANILPVHIEARNSALFYSLSMIYKPLSTLWLAREMFNKNHTDIKFRVGDPLPAKGFEALQVADRSVAARLKKYIYKMGKGNANGFVTEKTLAHPENANALKQQLSFQTLLGATRDSNQIYLAQYLEDSPLMRELGRLREATFRKVGEGTGSRRDLDNYDRTYQHLILWDNQRLAIAGGYRLGDCRQIIEQQGVEGLYTAELFTYQAAAMPLLSQAVELGRSFVSPYYWGKNSLDYLWQGLGVFLKHRPDVRYLVGPVSMSADIPKHLRNRLVHHYQNFHASEQLLALSHQPFVLEPHIQEALDLELGECDREVSFKRLQAAFAAEDCKMPVLFKQYAALFEEGGFTLMDFGVDAEFGHCVDGLFIADLHALKAAKRKRYLGS</sequence>
<evidence type="ECO:0000256" key="2">
    <source>
        <dbReference type="ARBA" id="ARBA00022516"/>
    </source>
</evidence>
<evidence type="ECO:0000256" key="3">
    <source>
        <dbReference type="ARBA" id="ARBA00022679"/>
    </source>
</evidence>
<evidence type="ECO:0000259" key="11">
    <source>
        <dbReference type="SMART" id="SM00563"/>
    </source>
</evidence>
<dbReference type="GO" id="GO:0016746">
    <property type="term" value="F:acyltransferase activity"/>
    <property type="evidence" value="ECO:0007669"/>
    <property type="project" value="UniProtKB-KW"/>
</dbReference>
<organism evidence="12 13">
    <name type="scientific">Simiduia curdlanivorans</name>
    <dbReference type="NCBI Taxonomy" id="1492769"/>
    <lineage>
        <taxon>Bacteria</taxon>
        <taxon>Pseudomonadati</taxon>
        <taxon>Pseudomonadota</taxon>
        <taxon>Gammaproteobacteria</taxon>
        <taxon>Cellvibrionales</taxon>
        <taxon>Cellvibrionaceae</taxon>
        <taxon>Simiduia</taxon>
    </lineage>
</organism>
<evidence type="ECO:0000256" key="1">
    <source>
        <dbReference type="ARBA" id="ARBA00005189"/>
    </source>
</evidence>
<dbReference type="InterPro" id="IPR016181">
    <property type="entry name" value="Acyl_CoA_acyltransferase"/>
</dbReference>
<comment type="similarity">
    <text evidence="6">Belongs to the acetyltransferase family. OlsB subfamily.</text>
</comment>
<dbReference type="InterPro" id="IPR045746">
    <property type="entry name" value="ACT14924-like_Acyltransf_dom"/>
</dbReference>
<evidence type="ECO:0000256" key="4">
    <source>
        <dbReference type="ARBA" id="ARBA00023098"/>
    </source>
</evidence>
<proteinExistence type="inferred from homology"/>
<dbReference type="PANTHER" id="PTHR37323">
    <property type="entry name" value="GCN5-RELATED N-ACETYLTRANSFERASE"/>
    <property type="match status" value="1"/>
</dbReference>